<protein>
    <recommendedName>
        <fullName evidence="2">DUF5723 domain-containing protein</fullName>
    </recommendedName>
</protein>
<feature type="domain" description="DUF5723" evidence="2">
    <location>
        <begin position="38"/>
        <end position="433"/>
    </location>
</feature>
<dbReference type="Proteomes" id="UP000609172">
    <property type="component" value="Unassembled WGS sequence"/>
</dbReference>
<accession>A0A934PK19</accession>
<sequence>MKKVFYFIICFLALKSHAQNKQVLYNFAGIPQTLLSNPGSDVSYEWYVGIPLLSGISAQAGSNSVSAYDLFAKNNTNFNEKLRNAIFLSSPKDKILVNQQLEVFSAGIKLGDWQSNSYLSFGLYQEFNVLSYIPKDPAILALEGNQNYMGKSFRLNDINFKSDLLSVWHIGYHKKVSNQLLIGGRAKIYSSGFTINSTRNSGYIYTDYDDTTVYNQIISSNLEVQTSNVSQFLEDDYNGKIGIDLAQNTFFKGNLGIGFDLGATYYPKPEWQVTASILDVGFIRHTKDLATYTYKGYYKYEGINPNFIPNDDPDNVIKSFEEAIPRDTLYTKFTTWRSVKWNASAQYSFGKPQSQNCNCTTSENKYQNAIGLQLFAMSMPKNPFLAATAYYQRSLFEALQVKATYTLDTFSKSNIGFGLSANLGALNFYTMVDNVLEYRDVSKANSLSFQLGLNFIIPQKTRYFD</sequence>
<dbReference type="RefSeq" id="WP_200104947.1">
    <property type="nucleotide sequence ID" value="NZ_JAEHFV010000001.1"/>
</dbReference>
<evidence type="ECO:0000256" key="1">
    <source>
        <dbReference type="SAM" id="SignalP"/>
    </source>
</evidence>
<gene>
    <name evidence="3" type="ORF">I5M07_04240</name>
</gene>
<evidence type="ECO:0000259" key="2">
    <source>
        <dbReference type="Pfam" id="PF18990"/>
    </source>
</evidence>
<name>A0A934PK19_9FLAO</name>
<proteinExistence type="predicted"/>
<dbReference type="InterPro" id="IPR043781">
    <property type="entry name" value="DUF5723"/>
</dbReference>
<evidence type="ECO:0000313" key="4">
    <source>
        <dbReference type="Proteomes" id="UP000609172"/>
    </source>
</evidence>
<evidence type="ECO:0000313" key="3">
    <source>
        <dbReference type="EMBL" id="MBK0369037.1"/>
    </source>
</evidence>
<keyword evidence="1" id="KW-0732">Signal</keyword>
<dbReference type="AlphaFoldDB" id="A0A934PK19"/>
<dbReference type="Pfam" id="PF18990">
    <property type="entry name" value="DUF5723"/>
    <property type="match status" value="1"/>
</dbReference>
<comment type="caution">
    <text evidence="3">The sequence shown here is derived from an EMBL/GenBank/DDBJ whole genome shotgun (WGS) entry which is preliminary data.</text>
</comment>
<dbReference type="EMBL" id="JAEHFV010000001">
    <property type="protein sequence ID" value="MBK0369037.1"/>
    <property type="molecule type" value="Genomic_DNA"/>
</dbReference>
<reference evidence="3" key="1">
    <citation type="submission" date="2020-12" db="EMBL/GenBank/DDBJ databases">
        <title>Bacterial novel species Flavobacterium sp. SE-1-e isolated from soil.</title>
        <authorList>
            <person name="Jung H.-Y."/>
        </authorList>
    </citation>
    <scope>NUCLEOTIDE SEQUENCE</scope>
    <source>
        <strain evidence="3">SE-1-e</strain>
    </source>
</reference>
<keyword evidence="4" id="KW-1185">Reference proteome</keyword>
<organism evidence="3 4">
    <name type="scientific">Flavobacterium agrisoli</name>
    <dbReference type="NCBI Taxonomy" id="2793066"/>
    <lineage>
        <taxon>Bacteria</taxon>
        <taxon>Pseudomonadati</taxon>
        <taxon>Bacteroidota</taxon>
        <taxon>Flavobacteriia</taxon>
        <taxon>Flavobacteriales</taxon>
        <taxon>Flavobacteriaceae</taxon>
        <taxon>Flavobacterium</taxon>
    </lineage>
</organism>
<feature type="chain" id="PRO_5038095766" description="DUF5723 domain-containing protein" evidence="1">
    <location>
        <begin position="19"/>
        <end position="465"/>
    </location>
</feature>
<feature type="signal peptide" evidence="1">
    <location>
        <begin position="1"/>
        <end position="18"/>
    </location>
</feature>